<dbReference type="InterPro" id="IPR027417">
    <property type="entry name" value="P-loop_NTPase"/>
</dbReference>
<dbReference type="GO" id="GO:0007018">
    <property type="term" value="P:microtubule-based movement"/>
    <property type="evidence" value="ECO:0007669"/>
    <property type="project" value="InterPro"/>
</dbReference>
<keyword evidence="4" id="KW-0963">Cytoplasm</keyword>
<gene>
    <name evidence="12" type="ORF">BMF94_6479</name>
</gene>
<organism evidence="12 13">
    <name type="scientific">Rhodotorula taiwanensis</name>
    <dbReference type="NCBI Taxonomy" id="741276"/>
    <lineage>
        <taxon>Eukaryota</taxon>
        <taxon>Fungi</taxon>
        <taxon>Dikarya</taxon>
        <taxon>Basidiomycota</taxon>
        <taxon>Pucciniomycotina</taxon>
        <taxon>Microbotryomycetes</taxon>
        <taxon>Sporidiobolales</taxon>
        <taxon>Sporidiobolaceae</taxon>
        <taxon>Rhodotorula</taxon>
    </lineage>
</organism>
<feature type="compositionally biased region" description="Low complexity" evidence="11">
    <location>
        <begin position="1"/>
        <end position="20"/>
    </location>
</feature>
<dbReference type="PANTHER" id="PTHR12688:SF0">
    <property type="entry name" value="DYNEIN LIGHT INTERMEDIATE CHAIN"/>
    <property type="match status" value="1"/>
</dbReference>
<evidence type="ECO:0000313" key="13">
    <source>
        <dbReference type="Proteomes" id="UP000237144"/>
    </source>
</evidence>
<dbReference type="InterPro" id="IPR008467">
    <property type="entry name" value="Dynein1_light_intermed_chain"/>
</dbReference>
<dbReference type="STRING" id="741276.A0A2S5B192"/>
<keyword evidence="7" id="KW-0067">ATP-binding</keyword>
<keyword evidence="6" id="KW-0547">Nucleotide-binding</keyword>
<dbReference type="SUPFAM" id="SSF52540">
    <property type="entry name" value="P-loop containing nucleoside triphosphate hydrolases"/>
    <property type="match status" value="1"/>
</dbReference>
<keyword evidence="13" id="KW-1185">Reference proteome</keyword>
<keyword evidence="5" id="KW-0493">Microtubule</keyword>
<feature type="compositionally biased region" description="Low complexity" evidence="11">
    <location>
        <begin position="315"/>
        <end position="330"/>
    </location>
</feature>
<dbReference type="Proteomes" id="UP000237144">
    <property type="component" value="Unassembled WGS sequence"/>
</dbReference>
<evidence type="ECO:0000313" key="12">
    <source>
        <dbReference type="EMBL" id="POY70564.1"/>
    </source>
</evidence>
<feature type="region of interest" description="Disordered" evidence="11">
    <location>
        <begin position="606"/>
        <end position="629"/>
    </location>
</feature>
<feature type="region of interest" description="Disordered" evidence="11">
    <location>
        <begin position="315"/>
        <end position="342"/>
    </location>
</feature>
<evidence type="ECO:0000256" key="1">
    <source>
        <dbReference type="ARBA" id="ARBA00004245"/>
    </source>
</evidence>
<evidence type="ECO:0000256" key="7">
    <source>
        <dbReference type="ARBA" id="ARBA00022840"/>
    </source>
</evidence>
<comment type="subcellular location">
    <subcellularLocation>
        <location evidence="1">Cytoplasm</location>
        <location evidence="1">Cytoskeleton</location>
    </subcellularLocation>
</comment>
<keyword evidence="10" id="KW-0206">Cytoskeleton</keyword>
<feature type="region of interest" description="Disordered" evidence="11">
    <location>
        <begin position="504"/>
        <end position="584"/>
    </location>
</feature>
<dbReference type="Pfam" id="PF05783">
    <property type="entry name" value="DLIC"/>
    <property type="match status" value="3"/>
</dbReference>
<dbReference type="GO" id="GO:0005874">
    <property type="term" value="C:microtubule"/>
    <property type="evidence" value="ECO:0007669"/>
    <property type="project" value="UniProtKB-KW"/>
</dbReference>
<dbReference type="PANTHER" id="PTHR12688">
    <property type="entry name" value="DYNEIN LIGHT INTERMEDIATE CHAIN"/>
    <property type="match status" value="1"/>
</dbReference>
<dbReference type="GO" id="GO:0000226">
    <property type="term" value="P:microtubule cytoskeleton organization"/>
    <property type="evidence" value="ECO:0007669"/>
    <property type="project" value="TreeGrafter"/>
</dbReference>
<dbReference type="AlphaFoldDB" id="A0A2S5B192"/>
<dbReference type="Gene3D" id="3.40.50.300">
    <property type="entry name" value="P-loop containing nucleotide triphosphate hydrolases"/>
    <property type="match status" value="1"/>
</dbReference>
<evidence type="ECO:0000256" key="10">
    <source>
        <dbReference type="ARBA" id="ARBA00023212"/>
    </source>
</evidence>
<feature type="compositionally biased region" description="Low complexity" evidence="11">
    <location>
        <begin position="559"/>
        <end position="584"/>
    </location>
</feature>
<evidence type="ECO:0008006" key="14">
    <source>
        <dbReference type="Google" id="ProtNLM"/>
    </source>
</evidence>
<feature type="region of interest" description="Disordered" evidence="11">
    <location>
        <begin position="1"/>
        <end position="24"/>
    </location>
</feature>
<evidence type="ECO:0000256" key="4">
    <source>
        <dbReference type="ARBA" id="ARBA00022490"/>
    </source>
</evidence>
<evidence type="ECO:0000256" key="11">
    <source>
        <dbReference type="SAM" id="MobiDB-lite"/>
    </source>
</evidence>
<dbReference type="InterPro" id="IPR022780">
    <property type="entry name" value="Dynein_light_int_chain"/>
</dbReference>
<keyword evidence="9" id="KW-0505">Motor protein</keyword>
<dbReference type="EMBL" id="PJQD01000115">
    <property type="protein sequence ID" value="POY70564.1"/>
    <property type="molecule type" value="Genomic_DNA"/>
</dbReference>
<comment type="similarity">
    <text evidence="2">Belongs to the dynein light intermediate chain family.</text>
</comment>
<sequence length="629" mass="67597">MSPLAPRLAASTASAHASTSQGATLPGDGDLWSSILDSVKTSKAVQTKQCLVVGANRSGKSSLVARLQTVNGQLPPHLDSDDHDSYNGKGKALDLGMSYEVMDVRDDSDERDLLGRLGFYQIPTTEPPRTRLVSLALSRAALIDSLVVIVLDWQKPWTFIRELKYWIEVLEEALGEQSQTEGGEDPVEEGKRRDLDTVEATWRAYQEPTANGTMPSTSTASLHSLDAPLPTGALLENLGLNLVIVCTKADRMDMLERDREFSEDKFDYVQQLIRTVAMRYGAAVFYTSQTVPPSFTKLRQYILHRLFSAPSSAQSASASAAPGTPTVAAARSKATPTPRQSARASFPFLHRANVVDRDQVLVPTGWDTWGKIKVLKERFDCEACGQSWEAGRDARRRMREERAKGEARDDREEGGLLAEYESVVTDFDAQNRPNGLPKLLEAEKEQTFLRQHYEVLQAEIAKDPRLAFRQPGSMAQNGFGPSAVGPMAGSSFNLPTVATTLDRAREAAGASGRTGSSDDRYRTSMSRQNSNISQPARSPQLGSSTSPGIPSAATFLSRTSSQQSATSSSTMPTTPGSTTAGNAAGGNQVLADFFQSLLTARTAGATASTTGATASGGAAGAVRPGVRDA</sequence>
<name>A0A2S5B192_9BASI</name>
<feature type="compositionally biased region" description="Low complexity" evidence="11">
    <location>
        <begin position="606"/>
        <end position="616"/>
    </location>
</feature>
<dbReference type="GO" id="GO:0035974">
    <property type="term" value="C:meiotic spindle pole body"/>
    <property type="evidence" value="ECO:0007669"/>
    <property type="project" value="TreeGrafter"/>
</dbReference>
<dbReference type="GO" id="GO:0005868">
    <property type="term" value="C:cytoplasmic dynein complex"/>
    <property type="evidence" value="ECO:0007669"/>
    <property type="project" value="InterPro"/>
</dbReference>
<comment type="caution">
    <text evidence="12">The sequence shown here is derived from an EMBL/GenBank/DDBJ whole genome shotgun (WGS) entry which is preliminary data.</text>
</comment>
<evidence type="ECO:0000256" key="5">
    <source>
        <dbReference type="ARBA" id="ARBA00022701"/>
    </source>
</evidence>
<evidence type="ECO:0000256" key="2">
    <source>
        <dbReference type="ARBA" id="ARBA00006831"/>
    </source>
</evidence>
<reference evidence="12 13" key="1">
    <citation type="journal article" date="2018" name="Front. Microbiol.">
        <title>Prospects for Fungal Bioremediation of Acidic Radioactive Waste Sites: Characterization and Genome Sequence of Rhodotorula taiwanensis MD1149.</title>
        <authorList>
            <person name="Tkavc R."/>
            <person name="Matrosova V.Y."/>
            <person name="Grichenko O.E."/>
            <person name="Gostincar C."/>
            <person name="Volpe R.P."/>
            <person name="Klimenkova P."/>
            <person name="Gaidamakova E.K."/>
            <person name="Zhou C.E."/>
            <person name="Stewart B.J."/>
            <person name="Lyman M.G."/>
            <person name="Malfatti S.A."/>
            <person name="Rubinfeld B."/>
            <person name="Courtot M."/>
            <person name="Singh J."/>
            <person name="Dalgard C.L."/>
            <person name="Hamilton T."/>
            <person name="Frey K.G."/>
            <person name="Gunde-Cimerman N."/>
            <person name="Dugan L."/>
            <person name="Daly M.J."/>
        </authorList>
    </citation>
    <scope>NUCLEOTIDE SEQUENCE [LARGE SCALE GENOMIC DNA]</scope>
    <source>
        <strain evidence="12 13">MD1149</strain>
    </source>
</reference>
<dbReference type="GO" id="GO:0005524">
    <property type="term" value="F:ATP binding"/>
    <property type="evidence" value="ECO:0007669"/>
    <property type="project" value="UniProtKB-KW"/>
</dbReference>
<dbReference type="OrthoDB" id="27603at2759"/>
<dbReference type="GO" id="GO:0045504">
    <property type="term" value="F:dynein heavy chain binding"/>
    <property type="evidence" value="ECO:0007669"/>
    <property type="project" value="TreeGrafter"/>
</dbReference>
<keyword evidence="3" id="KW-0813">Transport</keyword>
<protein>
    <recommendedName>
        <fullName evidence="14">Dynein light intermediate chain</fullName>
    </recommendedName>
</protein>
<evidence type="ECO:0000256" key="3">
    <source>
        <dbReference type="ARBA" id="ARBA00022448"/>
    </source>
</evidence>
<accession>A0A2S5B192</accession>
<proteinExistence type="inferred from homology"/>
<keyword evidence="8" id="KW-0243">Dynein</keyword>
<evidence type="ECO:0000256" key="8">
    <source>
        <dbReference type="ARBA" id="ARBA00023017"/>
    </source>
</evidence>
<evidence type="ECO:0000256" key="6">
    <source>
        <dbReference type="ARBA" id="ARBA00022741"/>
    </source>
</evidence>
<feature type="compositionally biased region" description="Polar residues" evidence="11">
    <location>
        <begin position="523"/>
        <end position="558"/>
    </location>
</feature>
<evidence type="ECO:0000256" key="9">
    <source>
        <dbReference type="ARBA" id="ARBA00023175"/>
    </source>
</evidence>